<dbReference type="KEGG" id="mic:Mic7113_4415"/>
<feature type="transmembrane region" description="Helical" evidence="5">
    <location>
        <begin position="61"/>
        <end position="81"/>
    </location>
</feature>
<accession>K9WI95</accession>
<evidence type="ECO:0000256" key="5">
    <source>
        <dbReference type="SAM" id="Phobius"/>
    </source>
</evidence>
<keyword evidence="3 5" id="KW-1133">Transmembrane helix</keyword>
<dbReference type="InterPro" id="IPR047662">
    <property type="entry name" value="SemiSWEET"/>
</dbReference>
<dbReference type="PATRIC" id="fig|1173027.3.peg.4881"/>
<dbReference type="EMBL" id="CP003630">
    <property type="protein sequence ID" value="AFZ20110.1"/>
    <property type="molecule type" value="Genomic_DNA"/>
</dbReference>
<reference evidence="6 7" key="1">
    <citation type="submission" date="2012-06" db="EMBL/GenBank/DDBJ databases">
        <title>Finished chromosome of genome of Microcoleus sp. PCC 7113.</title>
        <authorList>
            <consortium name="US DOE Joint Genome Institute"/>
            <person name="Gugger M."/>
            <person name="Coursin T."/>
            <person name="Rippka R."/>
            <person name="Tandeau De Marsac N."/>
            <person name="Huntemann M."/>
            <person name="Wei C.-L."/>
            <person name="Han J."/>
            <person name="Detter J.C."/>
            <person name="Han C."/>
            <person name="Tapia R."/>
            <person name="Chen A."/>
            <person name="Kyrpides N."/>
            <person name="Mavromatis K."/>
            <person name="Markowitz V."/>
            <person name="Szeto E."/>
            <person name="Ivanova N."/>
            <person name="Pagani I."/>
            <person name="Pati A."/>
            <person name="Goodwin L."/>
            <person name="Nordberg H.P."/>
            <person name="Cantor M.N."/>
            <person name="Hua S.X."/>
            <person name="Woyke T."/>
            <person name="Kerfeld C.A."/>
        </authorList>
    </citation>
    <scope>NUCLEOTIDE SEQUENCE [LARGE SCALE GENOMIC DNA]</scope>
    <source>
        <strain evidence="6 7">PCC 7113</strain>
    </source>
</reference>
<evidence type="ECO:0008006" key="8">
    <source>
        <dbReference type="Google" id="ProtNLM"/>
    </source>
</evidence>
<evidence type="ECO:0000256" key="4">
    <source>
        <dbReference type="ARBA" id="ARBA00023136"/>
    </source>
</evidence>
<evidence type="ECO:0000256" key="2">
    <source>
        <dbReference type="ARBA" id="ARBA00022692"/>
    </source>
</evidence>
<organism evidence="6 7">
    <name type="scientific">Allocoleopsis franciscana PCC 7113</name>
    <dbReference type="NCBI Taxonomy" id="1173027"/>
    <lineage>
        <taxon>Bacteria</taxon>
        <taxon>Bacillati</taxon>
        <taxon>Cyanobacteriota</taxon>
        <taxon>Cyanophyceae</taxon>
        <taxon>Coleofasciculales</taxon>
        <taxon>Coleofasciculaceae</taxon>
        <taxon>Allocoleopsis</taxon>
        <taxon>Allocoleopsis franciscana</taxon>
    </lineage>
</organism>
<dbReference type="InterPro" id="IPR006603">
    <property type="entry name" value="PQ-loop_rpt"/>
</dbReference>
<dbReference type="Proteomes" id="UP000010471">
    <property type="component" value="Chromosome"/>
</dbReference>
<dbReference type="GO" id="GO:0051119">
    <property type="term" value="F:sugar transmembrane transporter activity"/>
    <property type="evidence" value="ECO:0007669"/>
    <property type="project" value="InterPro"/>
</dbReference>
<dbReference type="HOGENOM" id="CLU_135915_1_1_3"/>
<dbReference type="eggNOG" id="COG4095">
    <property type="taxonomic scope" value="Bacteria"/>
</dbReference>
<feature type="transmembrane region" description="Helical" evidence="5">
    <location>
        <begin position="37"/>
        <end position="55"/>
    </location>
</feature>
<dbReference type="GO" id="GO:0016020">
    <property type="term" value="C:membrane"/>
    <property type="evidence" value="ECO:0007669"/>
    <property type="project" value="UniProtKB-SubCell"/>
</dbReference>
<evidence type="ECO:0000313" key="6">
    <source>
        <dbReference type="EMBL" id="AFZ20110.1"/>
    </source>
</evidence>
<dbReference type="Pfam" id="PF04193">
    <property type="entry name" value="PQ-loop"/>
    <property type="match status" value="1"/>
</dbReference>
<evidence type="ECO:0000256" key="1">
    <source>
        <dbReference type="ARBA" id="ARBA00004141"/>
    </source>
</evidence>
<dbReference type="RefSeq" id="WP_015184246.1">
    <property type="nucleotide sequence ID" value="NC_019738.1"/>
</dbReference>
<dbReference type="NCBIfam" id="NF037968">
    <property type="entry name" value="SemiSWEET_2"/>
    <property type="match status" value="1"/>
</dbReference>
<keyword evidence="7" id="KW-1185">Reference proteome</keyword>
<evidence type="ECO:0000313" key="7">
    <source>
        <dbReference type="Proteomes" id="UP000010471"/>
    </source>
</evidence>
<gene>
    <name evidence="6" type="ORF">Mic7113_4415</name>
</gene>
<comment type="subcellular location">
    <subcellularLocation>
        <location evidence="1">Membrane</location>
        <topology evidence="1">Multi-pass membrane protein</topology>
    </subcellularLocation>
</comment>
<keyword evidence="2 5" id="KW-0812">Transmembrane</keyword>
<name>K9WI95_9CYAN</name>
<dbReference type="AlphaFoldDB" id="K9WI95"/>
<keyword evidence="4 5" id="KW-0472">Membrane</keyword>
<dbReference type="Gene3D" id="1.20.1280.290">
    <property type="match status" value="1"/>
</dbReference>
<sequence length="86" mass="9547">MDTQFINILGLIAGTLTTIAFLPQLFKTWKSKSAKDVSLVMMITFSVGIFLWIIYGIAIGAMPIIVTNAVTLVLALMILVLKIRYR</sequence>
<dbReference type="OrthoDB" id="9814012at2"/>
<proteinExistence type="predicted"/>
<feature type="transmembrane region" description="Helical" evidence="5">
    <location>
        <begin position="6"/>
        <end position="25"/>
    </location>
</feature>
<evidence type="ECO:0000256" key="3">
    <source>
        <dbReference type="ARBA" id="ARBA00022989"/>
    </source>
</evidence>
<protein>
    <recommendedName>
        <fullName evidence="8">MtN3 and saliva related transmembrane protein</fullName>
    </recommendedName>
</protein>